<accession>A0A077WMM1</accession>
<name>A0A077WMM1_9FUNG</name>
<dbReference type="AlphaFoldDB" id="A0A077WMM1"/>
<protein>
    <recommendedName>
        <fullName evidence="3">Gti1/Pac2 family protein</fullName>
    </recommendedName>
</protein>
<gene>
    <name evidence="2" type="ORF">LRAMOSA10242</name>
</gene>
<proteinExistence type="predicted"/>
<feature type="compositionally biased region" description="Pro residues" evidence="1">
    <location>
        <begin position="198"/>
        <end position="209"/>
    </location>
</feature>
<feature type="compositionally biased region" description="Basic and acidic residues" evidence="1">
    <location>
        <begin position="213"/>
        <end position="227"/>
    </location>
</feature>
<feature type="compositionally biased region" description="Low complexity" evidence="1">
    <location>
        <begin position="275"/>
        <end position="296"/>
    </location>
</feature>
<evidence type="ECO:0000313" key="2">
    <source>
        <dbReference type="EMBL" id="CDS08881.1"/>
    </source>
</evidence>
<reference evidence="2" key="1">
    <citation type="journal article" date="2014" name="Genome Announc.">
        <title>De novo whole-genome sequence and genome annotation of Lichtheimia ramosa.</title>
        <authorList>
            <person name="Linde J."/>
            <person name="Schwartze V."/>
            <person name="Binder U."/>
            <person name="Lass-Florl C."/>
            <person name="Voigt K."/>
            <person name="Horn F."/>
        </authorList>
    </citation>
    <scope>NUCLEOTIDE SEQUENCE</scope>
    <source>
        <strain evidence="2">JMRC FSU:6197</strain>
    </source>
</reference>
<feature type="compositionally biased region" description="Low complexity" evidence="1">
    <location>
        <begin position="237"/>
        <end position="257"/>
    </location>
</feature>
<dbReference type="Pfam" id="PF09729">
    <property type="entry name" value="Gti1_Pac2"/>
    <property type="match status" value="2"/>
</dbReference>
<dbReference type="OrthoDB" id="5572844at2759"/>
<dbReference type="EMBL" id="LK023328">
    <property type="protein sequence ID" value="CDS08881.1"/>
    <property type="molecule type" value="Genomic_DNA"/>
</dbReference>
<feature type="region of interest" description="Disordered" evidence="1">
    <location>
        <begin position="198"/>
        <end position="324"/>
    </location>
</feature>
<sequence length="419" mass="46569">MTNNPVAGTTFQGYIETTRDSLLIFEACKRGLLPRVNRRLQEKERQLVQSGAVFCFDENESGIKRWTDGLVWSPSRILGNFLVYRELDKRCPQGDELTRGGCQNISERQRERALVGSLTNSYRFKKNGLIKKSMSLIVDGVQQHLVSYYNKDDVLNNRLQTPSHVPALAALDISPELLLHQNFRIPILVADMEAAAPKLPPRLTPPPTPSTSSRKEDVFELNMERSTLRLKRRWIKSQQQRRNSETSSTSSRSSIMRPSPPSTLTPAPDGCICGRSKAAQQQRSASTTSSLGSNSTQQRLSPSADPFALTLPSHPSNSNNNSPAIAVAPVTTAPAPDTSMRMHHHHSTSHYGSGTPFFMTGFSDRQDQNPHQHLFSSTSLHAVNHSAVPMLGNEVAANAFMADPNYFLGLGWNEFEMQM</sequence>
<organism evidence="2">
    <name type="scientific">Lichtheimia ramosa</name>
    <dbReference type="NCBI Taxonomy" id="688394"/>
    <lineage>
        <taxon>Eukaryota</taxon>
        <taxon>Fungi</taxon>
        <taxon>Fungi incertae sedis</taxon>
        <taxon>Mucoromycota</taxon>
        <taxon>Mucoromycotina</taxon>
        <taxon>Mucoromycetes</taxon>
        <taxon>Mucorales</taxon>
        <taxon>Lichtheimiaceae</taxon>
        <taxon>Lichtheimia</taxon>
    </lineage>
</organism>
<dbReference type="GO" id="GO:0003677">
    <property type="term" value="F:DNA binding"/>
    <property type="evidence" value="ECO:0007669"/>
    <property type="project" value="TreeGrafter"/>
</dbReference>
<dbReference type="PANTHER" id="PTHR28027">
    <property type="entry name" value="TRANSCRIPTIONAL REGULATOR MIT1"/>
    <property type="match status" value="1"/>
</dbReference>
<evidence type="ECO:0008006" key="3">
    <source>
        <dbReference type="Google" id="ProtNLM"/>
    </source>
</evidence>
<dbReference type="PANTHER" id="PTHR28027:SF2">
    <property type="entry name" value="TRANSCRIPTIONAL REGULATOR MIT1"/>
    <property type="match status" value="1"/>
</dbReference>
<dbReference type="InterPro" id="IPR018608">
    <property type="entry name" value="Gti1/Pac2"/>
</dbReference>
<evidence type="ECO:0000256" key="1">
    <source>
        <dbReference type="SAM" id="MobiDB-lite"/>
    </source>
</evidence>
<feature type="compositionally biased region" description="Low complexity" evidence="1">
    <location>
        <begin position="312"/>
        <end position="324"/>
    </location>
</feature>